<dbReference type="InterPro" id="IPR025401">
    <property type="entry name" value="DUF4374"/>
</dbReference>
<keyword evidence="2" id="KW-1185">Reference proteome</keyword>
<reference evidence="1" key="1">
    <citation type="journal article" date="2014" name="Int. J. Syst. Evol. Microbiol.">
        <title>Complete genome sequence of Corynebacterium casei LMG S-19264T (=DSM 44701T), isolated from a smear-ripened cheese.</title>
        <authorList>
            <consortium name="US DOE Joint Genome Institute (JGI-PGF)"/>
            <person name="Walter F."/>
            <person name="Albersmeier A."/>
            <person name="Kalinowski J."/>
            <person name="Ruckert C."/>
        </authorList>
    </citation>
    <scope>NUCLEOTIDE SEQUENCE</scope>
    <source>
        <strain evidence="1">KCTC 12368</strain>
    </source>
</reference>
<organism evidence="1 2">
    <name type="scientific">Echinicola pacifica</name>
    <dbReference type="NCBI Taxonomy" id="346377"/>
    <lineage>
        <taxon>Bacteria</taxon>
        <taxon>Pseudomonadati</taxon>
        <taxon>Bacteroidota</taxon>
        <taxon>Cytophagia</taxon>
        <taxon>Cytophagales</taxon>
        <taxon>Cyclobacteriaceae</taxon>
        <taxon>Echinicola</taxon>
    </lineage>
</organism>
<name>A0A918QCA3_9BACT</name>
<gene>
    <name evidence="1" type="ORF">GCM10007049_35610</name>
</gene>
<dbReference type="Pfam" id="PF14298">
    <property type="entry name" value="DUF4374"/>
    <property type="match status" value="2"/>
</dbReference>
<dbReference type="Proteomes" id="UP000619457">
    <property type="component" value="Unassembled WGS sequence"/>
</dbReference>
<protein>
    <recommendedName>
        <fullName evidence="3">DUF4374 domain-containing protein</fullName>
    </recommendedName>
</protein>
<reference evidence="1" key="2">
    <citation type="submission" date="2020-09" db="EMBL/GenBank/DDBJ databases">
        <authorList>
            <person name="Sun Q."/>
            <person name="Kim S."/>
        </authorList>
    </citation>
    <scope>NUCLEOTIDE SEQUENCE</scope>
    <source>
        <strain evidence="1">KCTC 12368</strain>
    </source>
</reference>
<proteinExistence type="predicted"/>
<evidence type="ECO:0000313" key="1">
    <source>
        <dbReference type="EMBL" id="GGZ39140.1"/>
    </source>
</evidence>
<accession>A0A918QCA3</accession>
<dbReference type="AlphaFoldDB" id="A0A918QCA3"/>
<dbReference type="PROSITE" id="PS51257">
    <property type="entry name" value="PROKAR_LIPOPROTEIN"/>
    <property type="match status" value="1"/>
</dbReference>
<dbReference type="EMBL" id="BMWX01000008">
    <property type="protein sequence ID" value="GGZ39140.1"/>
    <property type="molecule type" value="Genomic_DNA"/>
</dbReference>
<evidence type="ECO:0008006" key="3">
    <source>
        <dbReference type="Google" id="ProtNLM"/>
    </source>
</evidence>
<dbReference type="RefSeq" id="WP_157492718.1">
    <property type="nucleotide sequence ID" value="NZ_BMWX01000008.1"/>
</dbReference>
<sequence length="411" mass="44712">MKVKFNYCVGAAALAAFGMFGCSEDEKPTVTPGEDVQARYIIASTPTTSEGVADYLLTAEDLSSGTISTVGNGIEQDGTYRYYVTNNNKFFSLLYGQGNPGAVTTYQLDENGALQKLSDFQSETVQVFAPVNDDILMMKIPRSGAEDASWYQLDTDLLQIKANGLTNIVDVASNGERAHFTWLTQVGEKVYAPYMSIKGCCNDTFGTSYPDSAWVAVYDYPSMNLEKVIKDNRISYIGRYFTNGLVEVENGDAYAFSSAVATSNGVATSTSPSAFVRIKAGETEFDQDYYFNVEDVADGYHVTNQTYLGLGNFVVFMHNEKGAYTTGKRLGILNVYDETFTWVSGTPAVEEITNVTTNNYSLMDGKTAFIGFTTTEGSYVYQVDAQSATASRGLKVEGGTITAISRLAVAE</sequence>
<evidence type="ECO:0000313" key="2">
    <source>
        <dbReference type="Proteomes" id="UP000619457"/>
    </source>
</evidence>
<comment type="caution">
    <text evidence="1">The sequence shown here is derived from an EMBL/GenBank/DDBJ whole genome shotgun (WGS) entry which is preliminary data.</text>
</comment>